<evidence type="ECO:0000256" key="9">
    <source>
        <dbReference type="ARBA" id="ARBA00023201"/>
    </source>
</evidence>
<feature type="transmembrane region" description="Helical" evidence="11">
    <location>
        <begin position="161"/>
        <end position="179"/>
    </location>
</feature>
<evidence type="ECO:0000313" key="13">
    <source>
        <dbReference type="EMBL" id="KAL1495156.1"/>
    </source>
</evidence>
<gene>
    <name evidence="13" type="ORF">AB1Y20_017021</name>
</gene>
<keyword evidence="9" id="KW-0739">Sodium transport</keyword>
<dbReference type="PANTHER" id="PTHR43562:SF3">
    <property type="entry name" value="SODIUM ION_PROTON EXCHANGER (EUROFUNG)"/>
    <property type="match status" value="1"/>
</dbReference>
<proteinExistence type="predicted"/>
<feature type="transmembrane region" description="Helical" evidence="11">
    <location>
        <begin position="342"/>
        <end position="362"/>
    </location>
</feature>
<evidence type="ECO:0000256" key="7">
    <source>
        <dbReference type="ARBA" id="ARBA00023065"/>
    </source>
</evidence>
<accession>A0AB34IBF7</accession>
<comment type="caution">
    <text evidence="13">The sequence shown here is derived from an EMBL/GenBank/DDBJ whole genome shotgun (WGS) entry which is preliminary data.</text>
</comment>
<dbReference type="Gene3D" id="1.20.1530.20">
    <property type="match status" value="1"/>
</dbReference>
<keyword evidence="5 11" id="KW-1133">Transmembrane helix</keyword>
<feature type="transmembrane region" description="Helical" evidence="11">
    <location>
        <begin position="199"/>
        <end position="223"/>
    </location>
</feature>
<feature type="transmembrane region" description="Helical" evidence="11">
    <location>
        <begin position="235"/>
        <end position="255"/>
    </location>
</feature>
<keyword evidence="4 11" id="KW-0812">Transmembrane</keyword>
<feature type="transmembrane region" description="Helical" evidence="11">
    <location>
        <begin position="45"/>
        <end position="63"/>
    </location>
</feature>
<dbReference type="Pfam" id="PF00999">
    <property type="entry name" value="Na_H_Exchanger"/>
    <property type="match status" value="1"/>
</dbReference>
<evidence type="ECO:0000259" key="12">
    <source>
        <dbReference type="Pfam" id="PF00999"/>
    </source>
</evidence>
<organism evidence="13 14">
    <name type="scientific">Prymnesium parvum</name>
    <name type="common">Toxic golden alga</name>
    <dbReference type="NCBI Taxonomy" id="97485"/>
    <lineage>
        <taxon>Eukaryota</taxon>
        <taxon>Haptista</taxon>
        <taxon>Haptophyta</taxon>
        <taxon>Prymnesiophyceae</taxon>
        <taxon>Prymnesiales</taxon>
        <taxon>Prymnesiaceae</taxon>
        <taxon>Prymnesium</taxon>
    </lineage>
</organism>
<evidence type="ECO:0000313" key="14">
    <source>
        <dbReference type="Proteomes" id="UP001515480"/>
    </source>
</evidence>
<dbReference type="InterPro" id="IPR006153">
    <property type="entry name" value="Cation/H_exchanger_TM"/>
</dbReference>
<evidence type="ECO:0000256" key="3">
    <source>
        <dbReference type="ARBA" id="ARBA00022449"/>
    </source>
</evidence>
<keyword evidence="8 11" id="KW-0472">Membrane</keyword>
<dbReference type="InterPro" id="IPR038770">
    <property type="entry name" value="Na+/solute_symporter_sf"/>
</dbReference>
<evidence type="ECO:0000256" key="4">
    <source>
        <dbReference type="ARBA" id="ARBA00022692"/>
    </source>
</evidence>
<feature type="transmembrane region" description="Helical" evidence="11">
    <location>
        <begin position="317"/>
        <end position="336"/>
    </location>
</feature>
<feature type="transmembrane region" description="Helical" evidence="11">
    <location>
        <begin position="100"/>
        <end position="123"/>
    </location>
</feature>
<feature type="transmembrane region" description="Helical" evidence="11">
    <location>
        <begin position="69"/>
        <end position="88"/>
    </location>
</feature>
<feature type="domain" description="Cation/H+ exchanger transmembrane" evidence="12">
    <location>
        <begin position="31"/>
        <end position="396"/>
    </location>
</feature>
<keyword evidence="2" id="KW-0813">Transport</keyword>
<dbReference type="GO" id="GO:0016020">
    <property type="term" value="C:membrane"/>
    <property type="evidence" value="ECO:0007669"/>
    <property type="project" value="UniProtKB-SubCell"/>
</dbReference>
<dbReference type="Proteomes" id="UP001515480">
    <property type="component" value="Unassembled WGS sequence"/>
</dbReference>
<keyword evidence="14" id="KW-1185">Reference proteome</keyword>
<evidence type="ECO:0000256" key="2">
    <source>
        <dbReference type="ARBA" id="ARBA00022448"/>
    </source>
</evidence>
<keyword evidence="7" id="KW-0406">Ion transport</keyword>
<keyword evidence="3" id="KW-0050">Antiport</keyword>
<dbReference type="AlphaFoldDB" id="A0AB34IBF7"/>
<dbReference type="EMBL" id="JBGBPQ010000033">
    <property type="protein sequence ID" value="KAL1495156.1"/>
    <property type="molecule type" value="Genomic_DNA"/>
</dbReference>
<evidence type="ECO:0000256" key="8">
    <source>
        <dbReference type="ARBA" id="ARBA00023136"/>
    </source>
</evidence>
<reference evidence="13 14" key="1">
    <citation type="journal article" date="2024" name="Science">
        <title>Giant polyketide synthase enzymes in the biosynthesis of giant marine polyether toxins.</title>
        <authorList>
            <person name="Fallon T.R."/>
            <person name="Shende V.V."/>
            <person name="Wierzbicki I.H."/>
            <person name="Pendleton A.L."/>
            <person name="Watervoot N.F."/>
            <person name="Auber R.P."/>
            <person name="Gonzalez D.J."/>
            <person name="Wisecaver J.H."/>
            <person name="Moore B.S."/>
        </authorList>
    </citation>
    <scope>NUCLEOTIDE SEQUENCE [LARGE SCALE GENOMIC DNA]</scope>
    <source>
        <strain evidence="13 14">12B1</strain>
    </source>
</reference>
<dbReference type="GO" id="GO:1902600">
    <property type="term" value="P:proton transmembrane transport"/>
    <property type="evidence" value="ECO:0007669"/>
    <property type="project" value="InterPro"/>
</dbReference>
<evidence type="ECO:0000256" key="11">
    <source>
        <dbReference type="SAM" id="Phobius"/>
    </source>
</evidence>
<feature type="region of interest" description="Disordered" evidence="10">
    <location>
        <begin position="582"/>
        <end position="613"/>
    </location>
</feature>
<feature type="transmembrane region" description="Helical" evidence="11">
    <location>
        <begin position="129"/>
        <end position="149"/>
    </location>
</feature>
<dbReference type="PANTHER" id="PTHR43562">
    <property type="entry name" value="NAPA-TYPE SODIUM/HYDROGEN ANTIPORTER"/>
    <property type="match status" value="1"/>
</dbReference>
<evidence type="ECO:0000256" key="5">
    <source>
        <dbReference type="ARBA" id="ARBA00022989"/>
    </source>
</evidence>
<dbReference type="GO" id="GO:0015297">
    <property type="term" value="F:antiporter activity"/>
    <property type="evidence" value="ECO:0007669"/>
    <property type="project" value="UniProtKB-KW"/>
</dbReference>
<protein>
    <recommendedName>
        <fullName evidence="12">Cation/H+ exchanger transmembrane domain-containing protein</fullName>
    </recommendedName>
</protein>
<name>A0AB34IBF7_PRYPA</name>
<keyword evidence="6" id="KW-0915">Sodium</keyword>
<feature type="region of interest" description="Disordered" evidence="10">
    <location>
        <begin position="654"/>
        <end position="679"/>
    </location>
</feature>
<feature type="transmembrane region" description="Helical" evidence="11">
    <location>
        <begin position="374"/>
        <end position="396"/>
    </location>
</feature>
<dbReference type="GO" id="GO:0006814">
    <property type="term" value="P:sodium ion transport"/>
    <property type="evidence" value="ECO:0007669"/>
    <property type="project" value="UniProtKB-KW"/>
</dbReference>
<evidence type="ECO:0000256" key="1">
    <source>
        <dbReference type="ARBA" id="ARBA00004141"/>
    </source>
</evidence>
<comment type="subcellular location">
    <subcellularLocation>
        <location evidence="1">Membrane</location>
        <topology evidence="1">Multi-pass membrane protein</topology>
    </subcellularLocation>
</comment>
<evidence type="ECO:0000256" key="10">
    <source>
        <dbReference type="SAM" id="MobiDB-lite"/>
    </source>
</evidence>
<sequence length="679" mass="71912">MEHAVEEGLHEAPGSSFNEINDTLLFITMVWVVGKVFSRLGMPTLIGEIAVGVIMGPHLLDVVPKFEALMLYGEVGLMLLVLEAGLDVDIEMLKLIGARGVGVAVSGSITPLAIASFLSSQVIGLDWKASLAVGCTLAPTSMGIALNVLKRGKVLNTPTGQLIIAAAVLDDVIALILLAELQVFEAERVQPLRALLPLVASVGLMLGIGWLGTAVVPTLMARGMARVPEKHREKVLLGVLLFLAIVLVPTCHNLGSSHLLGAFLAGLCFCSDERAHRAWGKQVKRVLQWLLRIFFAATIGFEIPIRDFFSAEVFGQALLLFVAVLGKVATGFWVMPLRTAEFFKVGFAMAAWGEFAFITATTARAEGIIDQKTFSAVILAVVISVVVSPILLRWTIVRSSRHAVASIEAAAQSTVKSYVCASTHVPSPPSAEGATRQPSLEEARRSLLRSPLAQPCFPLLLARLPVITPRLHAVQAPVCYHLHTQSSACWGLNARLLDALSDQSLHVLDFRSQHADYVINELYLKDLRLHAPPTTRLPPHKEAAVRQRVSGILAVLSPIFADGGTVTLVRWLPVADKTTATATPPLAAEEGGAEGGGSGGSGGGGGGAGGRVGGRAAAAAAAAAAMAASAGEEAEEYEEVDLFKSYKSQRPQTLEGFVNKTSGPLLGPVEPSDARGWRA</sequence>
<feature type="compositionally biased region" description="Gly residues" evidence="10">
    <location>
        <begin position="593"/>
        <end position="613"/>
    </location>
</feature>
<evidence type="ECO:0000256" key="6">
    <source>
        <dbReference type="ARBA" id="ARBA00023053"/>
    </source>
</evidence>